<organism evidence="1">
    <name type="scientific">Oryza barthii</name>
    <dbReference type="NCBI Taxonomy" id="65489"/>
    <lineage>
        <taxon>Eukaryota</taxon>
        <taxon>Viridiplantae</taxon>
        <taxon>Streptophyta</taxon>
        <taxon>Embryophyta</taxon>
        <taxon>Tracheophyta</taxon>
        <taxon>Spermatophyta</taxon>
        <taxon>Magnoliopsida</taxon>
        <taxon>Liliopsida</taxon>
        <taxon>Poales</taxon>
        <taxon>Poaceae</taxon>
        <taxon>BOP clade</taxon>
        <taxon>Oryzoideae</taxon>
        <taxon>Oryzeae</taxon>
        <taxon>Oryzinae</taxon>
        <taxon>Oryza</taxon>
    </lineage>
</organism>
<dbReference type="eggNOG" id="ENOG502R65H">
    <property type="taxonomic scope" value="Eukaryota"/>
</dbReference>
<dbReference type="Proteomes" id="UP000026960">
    <property type="component" value="Chromosome 12"/>
</dbReference>
<sequence>MSTNGSSVMISPVVQGKMQQGVMNGMQNSNIGNSTSVPVSGSSFNGTAFLSGNYANAPAPARQVPSFSITGIGGNATF</sequence>
<dbReference type="STRING" id="65489.A0A0D3HV21"/>
<name>A0A0D3HV21_9ORYZ</name>
<accession>A0A0D3HV21</accession>
<reference evidence="1" key="1">
    <citation type="journal article" date="2009" name="Rice">
        <title>De Novo Next Generation Sequencing of Plant Genomes.</title>
        <authorList>
            <person name="Rounsley S."/>
            <person name="Marri P.R."/>
            <person name="Yu Y."/>
            <person name="He R."/>
            <person name="Sisneros N."/>
            <person name="Goicoechea J.L."/>
            <person name="Lee S.J."/>
            <person name="Angelova A."/>
            <person name="Kudrna D."/>
            <person name="Luo M."/>
            <person name="Affourtit J."/>
            <person name="Desany B."/>
            <person name="Knight J."/>
            <person name="Niazi F."/>
            <person name="Egholm M."/>
            <person name="Wing R.A."/>
        </authorList>
    </citation>
    <scope>NUCLEOTIDE SEQUENCE [LARGE SCALE GENOMIC DNA]</scope>
    <source>
        <strain evidence="1">cv. IRGC 105608</strain>
    </source>
</reference>
<dbReference type="AlphaFoldDB" id="A0A0D3HV21"/>
<protein>
    <submittedName>
        <fullName evidence="1">Uncharacterized protein</fullName>
    </submittedName>
</protein>
<proteinExistence type="predicted"/>
<dbReference type="PaxDb" id="65489-OBART12G13770.1"/>
<evidence type="ECO:0000313" key="2">
    <source>
        <dbReference type="Proteomes" id="UP000026960"/>
    </source>
</evidence>
<keyword evidence="2" id="KW-1185">Reference proteome</keyword>
<reference evidence="1" key="2">
    <citation type="submission" date="2015-03" db="UniProtKB">
        <authorList>
            <consortium name="EnsemblPlants"/>
        </authorList>
    </citation>
    <scope>IDENTIFICATION</scope>
</reference>
<dbReference type="HOGENOM" id="CLU_2642731_0_0_1"/>
<evidence type="ECO:0000313" key="1">
    <source>
        <dbReference type="EnsemblPlants" id="OBART12G13770.1"/>
    </source>
</evidence>
<dbReference type="EnsemblPlants" id="OBART12G13770.1">
    <property type="protein sequence ID" value="OBART12G13770.1"/>
    <property type="gene ID" value="OBART12G13770"/>
</dbReference>
<dbReference type="Gramene" id="OBART12G13770.1">
    <property type="protein sequence ID" value="OBART12G13770.1"/>
    <property type="gene ID" value="OBART12G13770"/>
</dbReference>